<dbReference type="GO" id="GO:0008380">
    <property type="term" value="P:RNA splicing"/>
    <property type="evidence" value="ECO:0007669"/>
    <property type="project" value="UniProtKB-KW"/>
</dbReference>
<dbReference type="InterPro" id="IPR047313">
    <property type="entry name" value="SMN_C"/>
</dbReference>
<dbReference type="PANTHER" id="PTHR39267:SF1">
    <property type="entry name" value="SURVIVAL MOTOR NEURON PROTEIN"/>
    <property type="match status" value="1"/>
</dbReference>
<dbReference type="Pfam" id="PF20636">
    <property type="entry name" value="SMN_G2-BD"/>
    <property type="match status" value="1"/>
</dbReference>
<feature type="region of interest" description="Disordered" evidence="6">
    <location>
        <begin position="1"/>
        <end position="25"/>
    </location>
</feature>
<comment type="caution">
    <text evidence="8">The sequence shown here is derived from an EMBL/GenBank/DDBJ whole genome shotgun (WGS) entry which is preliminary data.</text>
</comment>
<reference evidence="8" key="1">
    <citation type="submission" date="2014-03" db="EMBL/GenBank/DDBJ databases">
        <authorList>
            <person name="Casaregola S."/>
        </authorList>
    </citation>
    <scope>NUCLEOTIDE SEQUENCE [LARGE SCALE GENOMIC DNA]</scope>
    <source>
        <strain evidence="8">CLIB 918</strain>
    </source>
</reference>
<dbReference type="EMBL" id="CCBN010000016">
    <property type="protein sequence ID" value="CDO56703.1"/>
    <property type="molecule type" value="Genomic_DNA"/>
</dbReference>
<evidence type="ECO:0000256" key="6">
    <source>
        <dbReference type="SAM" id="MobiDB-lite"/>
    </source>
</evidence>
<protein>
    <recommendedName>
        <fullName evidence="7">Survival Motor Neuron Gemin2-binding domain-containing protein</fullName>
    </recommendedName>
</protein>
<comment type="subcellular location">
    <subcellularLocation>
        <location evidence="1">Nucleus</location>
    </subcellularLocation>
</comment>
<dbReference type="AlphaFoldDB" id="A0A0J9XHA7"/>
<dbReference type="InterPro" id="IPR040424">
    <property type="entry name" value="Smn1"/>
</dbReference>
<dbReference type="CDD" id="cd22852">
    <property type="entry name" value="SMN_C"/>
    <property type="match status" value="1"/>
</dbReference>
<comment type="similarity">
    <text evidence="2">Belongs to the SMN family.</text>
</comment>
<feature type="region of interest" description="Disordered" evidence="6">
    <location>
        <begin position="50"/>
        <end position="157"/>
    </location>
</feature>
<dbReference type="Proteomes" id="UP000242525">
    <property type="component" value="Unassembled WGS sequence"/>
</dbReference>
<feature type="compositionally biased region" description="Polar residues" evidence="6">
    <location>
        <begin position="73"/>
        <end position="85"/>
    </location>
</feature>
<feature type="compositionally biased region" description="Pro residues" evidence="6">
    <location>
        <begin position="108"/>
        <end position="132"/>
    </location>
</feature>
<dbReference type="GO" id="GO:0005634">
    <property type="term" value="C:nucleus"/>
    <property type="evidence" value="ECO:0007669"/>
    <property type="project" value="UniProtKB-SubCell"/>
</dbReference>
<evidence type="ECO:0000256" key="1">
    <source>
        <dbReference type="ARBA" id="ARBA00004123"/>
    </source>
</evidence>
<keyword evidence="3" id="KW-0507">mRNA processing</keyword>
<dbReference type="GO" id="GO:0006397">
    <property type="term" value="P:mRNA processing"/>
    <property type="evidence" value="ECO:0007669"/>
    <property type="project" value="UniProtKB-KW"/>
</dbReference>
<evidence type="ECO:0000256" key="2">
    <source>
        <dbReference type="ARBA" id="ARBA00005371"/>
    </source>
</evidence>
<organism evidence="8 9">
    <name type="scientific">Geotrichum candidum</name>
    <name type="common">Oospora lactis</name>
    <name type="synonym">Dipodascus geotrichum</name>
    <dbReference type="NCBI Taxonomy" id="1173061"/>
    <lineage>
        <taxon>Eukaryota</taxon>
        <taxon>Fungi</taxon>
        <taxon>Dikarya</taxon>
        <taxon>Ascomycota</taxon>
        <taxon>Saccharomycotina</taxon>
        <taxon>Dipodascomycetes</taxon>
        <taxon>Dipodascales</taxon>
        <taxon>Dipodascaceae</taxon>
        <taxon>Geotrichum</taxon>
    </lineage>
</organism>
<keyword evidence="4" id="KW-0508">mRNA splicing</keyword>
<dbReference type="CDD" id="cd22851">
    <property type="entry name" value="SMN_N"/>
    <property type="match status" value="1"/>
</dbReference>
<dbReference type="InterPro" id="IPR049481">
    <property type="entry name" value="SMN_G2-BD"/>
</dbReference>
<evidence type="ECO:0000313" key="8">
    <source>
        <dbReference type="EMBL" id="CDO56703.1"/>
    </source>
</evidence>
<sequence>MSKQQTNTMSGNNSNNSNAGDDADMWDDTALIQGWDDAVAEYQRYHSIYHHEGGPAPTVSAASTTASQASQANRPATTSNPQSLAHDSANPPARTVLPEQPVSSTATQPPPPQPLPRPQPPQQEVAPSPPAPSTTTTTGPTQAQMPDPPLPLNTTDPELKNLLMSWYWAGYYHGLYEGKKSQQ</sequence>
<dbReference type="OrthoDB" id="197400at2759"/>
<proteinExistence type="inferred from homology"/>
<evidence type="ECO:0000256" key="5">
    <source>
        <dbReference type="ARBA" id="ARBA00023242"/>
    </source>
</evidence>
<gene>
    <name evidence="8" type="ORF">BN980_GECA16s01599g</name>
</gene>
<dbReference type="PANTHER" id="PTHR39267">
    <property type="entry name" value="SURVIVAL MOTOR NEURON-LIKE PROTEIN 1"/>
    <property type="match status" value="1"/>
</dbReference>
<keyword evidence="5" id="KW-0539">Nucleus</keyword>
<accession>A0A0J9XHA7</accession>
<evidence type="ECO:0000313" key="9">
    <source>
        <dbReference type="Proteomes" id="UP000242525"/>
    </source>
</evidence>
<name>A0A0J9XHA7_GEOCN</name>
<feature type="domain" description="Survival Motor Neuron Gemin2-binding" evidence="7">
    <location>
        <begin position="20"/>
        <end position="44"/>
    </location>
</feature>
<feature type="compositionally biased region" description="Low complexity" evidence="6">
    <location>
        <begin position="1"/>
        <end position="20"/>
    </location>
</feature>
<evidence type="ECO:0000256" key="4">
    <source>
        <dbReference type="ARBA" id="ARBA00023187"/>
    </source>
</evidence>
<keyword evidence="9" id="KW-1185">Reference proteome</keyword>
<feature type="compositionally biased region" description="Low complexity" evidence="6">
    <location>
        <begin position="60"/>
        <end position="72"/>
    </location>
</feature>
<dbReference type="STRING" id="1173061.A0A0J9XHA7"/>
<evidence type="ECO:0000256" key="3">
    <source>
        <dbReference type="ARBA" id="ARBA00022664"/>
    </source>
</evidence>
<evidence type="ECO:0000259" key="7">
    <source>
        <dbReference type="Pfam" id="PF20636"/>
    </source>
</evidence>